<name>C9YBQ0_CURXX</name>
<evidence type="ECO:0000313" key="2">
    <source>
        <dbReference type="EMBL" id="CBA30109.1"/>
    </source>
</evidence>
<gene>
    <name evidence="2" type="ORF">Csp_A15510</name>
</gene>
<dbReference type="EMBL" id="FN543104">
    <property type="protein sequence ID" value="CBA30109.1"/>
    <property type="molecule type" value="Genomic_DNA"/>
</dbReference>
<evidence type="ECO:0000256" key="1">
    <source>
        <dbReference type="SAM" id="SignalP"/>
    </source>
</evidence>
<proteinExistence type="predicted"/>
<feature type="chain" id="PRO_5003005207" evidence="1">
    <location>
        <begin position="35"/>
        <end position="112"/>
    </location>
</feature>
<reference evidence="2" key="1">
    <citation type="journal article" date="2010" name="Nature">
        <title>The dynamic genome of Hydra.</title>
        <authorList>
            <person name="Chapman J.A."/>
            <person name="Kirkness E.F."/>
            <person name="Simakov O."/>
            <person name="Hampson S.E."/>
            <person name="Mitros T."/>
            <person name="Weinmaier T."/>
            <person name="Rattei T."/>
            <person name="Balasubramanian P.G."/>
            <person name="Borman J."/>
            <person name="Busam D."/>
            <person name="Disbennett K."/>
            <person name="Pfannkoch C."/>
            <person name="Sumin N."/>
            <person name="Sutton G."/>
            <person name="Viswanathan L."/>
            <person name="Walenz B."/>
            <person name="Goodstein D.M."/>
            <person name="Hellsten U."/>
            <person name="Kawashima T."/>
            <person name="Prochnik S.E."/>
            <person name="Putnam N.H."/>
            <person name="Shu S."/>
            <person name="Blumberg B."/>
            <person name="Dana C.E."/>
            <person name="Gee L."/>
            <person name="Kibler D.F."/>
            <person name="Law L."/>
            <person name="Lindgens D."/>
            <person name="Martinez D.E."/>
            <person name="Peng J."/>
            <person name="Wigge P.A."/>
            <person name="Bertulat B."/>
            <person name="Guder C."/>
            <person name="Nakamura Y."/>
            <person name="Ozbek S."/>
            <person name="Watanabe H."/>
            <person name="Khalturin K."/>
            <person name="Hemmrich G."/>
            <person name="Franke A."/>
            <person name="Augustin R."/>
            <person name="Fraune S."/>
            <person name="Hayakawa E."/>
            <person name="Hayakawa S."/>
            <person name="Hirose M."/>
            <person name="Hwang J."/>
            <person name="Ikeo K."/>
            <person name="Nishimiya-Fujisawa C."/>
            <person name="Ogura A."/>
            <person name="Takahashi T."/>
            <person name="Steinmetz P.R."/>
            <person name="Zhang X."/>
            <person name="Aufschnaiter R."/>
            <person name="Eder M.K."/>
            <person name="Gorny A.K."/>
            <person name="Salvenmoser W."/>
            <person name="Heimberg A.M."/>
            <person name="Wheeler B.M."/>
            <person name="Peterson K.J."/>
            <person name="Boettger A."/>
            <person name="Tischler P."/>
            <person name="Wolf A."/>
            <person name="Gojobori T."/>
            <person name="Remington K.A."/>
            <person name="Strausberg R.L."/>
            <person name="Venter J."/>
            <person name="Technau U."/>
            <person name="Hobmayer B."/>
            <person name="Bosch T.C."/>
            <person name="Holstein T.W."/>
            <person name="Fujisawa T."/>
            <person name="Bode H.R."/>
            <person name="David C.N."/>
            <person name="Rokhsar D.S."/>
            <person name="Steele R.E."/>
        </authorList>
    </citation>
    <scope>NUCLEOTIDE SEQUENCE</scope>
</reference>
<accession>C9YBQ0</accession>
<sequence length="112" mass="12266">MMPKPITFFGFVRHAMVLLALLVCAGALWAPAQAQTAPTVFAVMDRSRFAIDMEIRIQPSIVAKFLALIQQWVAQSRGGAAVVDFRAFADFGQRLKPLLAAPLTATLLRPLQ</sequence>
<feature type="signal peptide" evidence="1">
    <location>
        <begin position="1"/>
        <end position="34"/>
    </location>
</feature>
<organism evidence="2">
    <name type="scientific">Curvibacter symbiont subsp. Hydra magnipapillata</name>
    <dbReference type="NCBI Taxonomy" id="667019"/>
    <lineage>
        <taxon>Bacteria</taxon>
        <taxon>Pseudomonadati</taxon>
        <taxon>Pseudomonadota</taxon>
        <taxon>Betaproteobacteria</taxon>
        <taxon>Burkholderiales</taxon>
        <taxon>Comamonadaceae</taxon>
        <taxon>Curvibacter</taxon>
    </lineage>
</organism>
<protein>
    <submittedName>
        <fullName evidence="2">Uncharacterized protein</fullName>
    </submittedName>
</protein>
<keyword evidence="1" id="KW-0732">Signal</keyword>
<dbReference type="AlphaFoldDB" id="C9YBQ0"/>